<dbReference type="Proteomes" id="UP001416858">
    <property type="component" value="Unassembled WGS sequence"/>
</dbReference>
<reference evidence="2 3" key="1">
    <citation type="submission" date="2024-02" db="EMBL/GenBank/DDBJ databases">
        <title>Rhodopirellula caenicola NBRC 110016.</title>
        <authorList>
            <person name="Ichikawa N."/>
            <person name="Katano-Makiyama Y."/>
            <person name="Hidaka K."/>
        </authorList>
    </citation>
    <scope>NUCLEOTIDE SEQUENCE [LARGE SCALE GENOMIC DNA]</scope>
    <source>
        <strain evidence="2 3">NBRC 110016</strain>
    </source>
</reference>
<organism evidence="2 3">
    <name type="scientific">Novipirellula caenicola</name>
    <dbReference type="NCBI Taxonomy" id="1536901"/>
    <lineage>
        <taxon>Bacteria</taxon>
        <taxon>Pseudomonadati</taxon>
        <taxon>Planctomycetota</taxon>
        <taxon>Planctomycetia</taxon>
        <taxon>Pirellulales</taxon>
        <taxon>Pirellulaceae</taxon>
        <taxon>Novipirellula</taxon>
    </lineage>
</organism>
<comment type="caution">
    <text evidence="2">The sequence shown here is derived from an EMBL/GenBank/DDBJ whole genome shotgun (WGS) entry which is preliminary data.</text>
</comment>
<evidence type="ECO:0000313" key="2">
    <source>
        <dbReference type="EMBL" id="GAA5511110.1"/>
    </source>
</evidence>
<protein>
    <submittedName>
        <fullName evidence="2">Uncharacterized protein</fullName>
    </submittedName>
</protein>
<evidence type="ECO:0000256" key="1">
    <source>
        <dbReference type="SAM" id="Phobius"/>
    </source>
</evidence>
<keyword evidence="3" id="KW-1185">Reference proteome</keyword>
<feature type="transmembrane region" description="Helical" evidence="1">
    <location>
        <begin position="68"/>
        <end position="89"/>
    </location>
</feature>
<gene>
    <name evidence="2" type="ORF">Rcae01_06623</name>
</gene>
<name>A0ABP9W156_9BACT</name>
<dbReference type="EMBL" id="BAABRO010000036">
    <property type="protein sequence ID" value="GAA5511110.1"/>
    <property type="molecule type" value="Genomic_DNA"/>
</dbReference>
<evidence type="ECO:0000313" key="3">
    <source>
        <dbReference type="Proteomes" id="UP001416858"/>
    </source>
</evidence>
<feature type="transmembrane region" description="Helical" evidence="1">
    <location>
        <begin position="38"/>
        <end position="56"/>
    </location>
</feature>
<keyword evidence="1" id="KW-1133">Transmembrane helix</keyword>
<keyword evidence="1" id="KW-0812">Transmembrane</keyword>
<accession>A0ABP9W156</accession>
<feature type="transmembrane region" description="Helical" evidence="1">
    <location>
        <begin position="109"/>
        <end position="140"/>
    </location>
</feature>
<keyword evidence="1" id="KW-0472">Membrane</keyword>
<sequence length="163" mass="18058">MRILAAIVGFIVAAMAIDVLLGLLNPDRLLPTELCAMIGDWGMTASLFVIPALFIFTPARPPKQRCFAFRIPVAVFTSWFATLEFRMQFNLPALRELASQRGDDMYDGVGMNAALLLMGWFPPLIVTLLMVVVLQFVLAVRRRIKNAGRRSDGEASLSKQNAT</sequence>
<proteinExistence type="predicted"/>